<dbReference type="InterPro" id="IPR007560">
    <property type="entry name" value="Restrct_endonuc_IV_Mrr"/>
</dbReference>
<comment type="caution">
    <text evidence="2">The sequence shown here is derived from an EMBL/GenBank/DDBJ whole genome shotgun (WGS) entry which is preliminary data.</text>
</comment>
<sequence>MAVWLIRAGKLGEDENTALEKGLAIIGWRSMPDVSKVSSYEEMKNIQQKFYPDKSPSAIANLAAQIWAFSQKMQKGDIVVLPLKTHSTIALGKITGDYKYLDGRHTRPVEWIRNDIPRSDFGQDLLYSFGAFMTVCRIKRNDAEDRLKSMLKGKADPKFTPGRDILVTPEGEIGPEEDPQVDLEEQAYDQIRRIIESKFKGHGLTRLVESILKVQGYQTWRAPEGPDGGVDLLAGHGPMGFDPPRICVQVKSGGVQNDSAIRELEGVMSRMGAEQGLFVSWDGFNKTALTSNKELFFKVRLWDDKKLMSSLLEDFDKMPDEIQAELPLKRIWVVVQEGD</sequence>
<dbReference type="PANTHER" id="PTHR30015:SF7">
    <property type="entry name" value="TYPE IV METHYL-DIRECTED RESTRICTION ENZYME ECOKMRR"/>
    <property type="match status" value="1"/>
</dbReference>
<dbReference type="Proteomes" id="UP000011704">
    <property type="component" value="Unassembled WGS sequence"/>
</dbReference>
<dbReference type="GO" id="GO:0015666">
    <property type="term" value="F:restriction endodeoxyribonuclease activity"/>
    <property type="evidence" value="ECO:0007669"/>
    <property type="project" value="TreeGrafter"/>
</dbReference>
<reference evidence="2 3" key="1">
    <citation type="journal article" date="2013" name="Front. Microbiol.">
        <title>The genome of Nitrospina gracilis illuminates the metabolism and evolution of the major marine nitrite oxidizer.</title>
        <authorList>
            <person name="Luecker S."/>
            <person name="Nowka B."/>
            <person name="Rattei T."/>
            <person name="Spieck E."/>
            <person name="and Daims H."/>
        </authorList>
    </citation>
    <scope>NUCLEOTIDE SEQUENCE [LARGE SCALE GENOMIC DNA]</scope>
    <source>
        <strain evidence="2 3">3/211</strain>
    </source>
</reference>
<protein>
    <recommendedName>
        <fullName evidence="1">Restriction endonuclease type IV Mrr domain-containing protein</fullName>
    </recommendedName>
</protein>
<accession>M1ZAR8</accession>
<dbReference type="EMBL" id="CAQJ01000031">
    <property type="protein sequence ID" value="CCQ90380.1"/>
    <property type="molecule type" value="Genomic_DNA"/>
</dbReference>
<dbReference type="InterPro" id="IPR016984">
    <property type="entry name" value="UCP031853"/>
</dbReference>
<dbReference type="PIRSF" id="PIRSF031853">
    <property type="entry name" value="UPC031853"/>
    <property type="match status" value="1"/>
</dbReference>
<evidence type="ECO:0000313" key="3">
    <source>
        <dbReference type="Proteomes" id="UP000011704"/>
    </source>
</evidence>
<gene>
    <name evidence="2" type="ORF">NITGR_280096</name>
</gene>
<proteinExistence type="predicted"/>
<dbReference type="GO" id="GO:0043590">
    <property type="term" value="C:bacterial nucleoid"/>
    <property type="evidence" value="ECO:0007669"/>
    <property type="project" value="TreeGrafter"/>
</dbReference>
<dbReference type="Gene3D" id="3.40.1350.10">
    <property type="match status" value="1"/>
</dbReference>
<dbReference type="HOGENOM" id="CLU_047680_0_0_0"/>
<dbReference type="GO" id="GO:0003677">
    <property type="term" value="F:DNA binding"/>
    <property type="evidence" value="ECO:0007669"/>
    <property type="project" value="InterPro"/>
</dbReference>
<dbReference type="InterPro" id="IPR011335">
    <property type="entry name" value="Restrct_endonuc-II-like"/>
</dbReference>
<dbReference type="STRING" id="1266370.NITGR_280096"/>
<dbReference type="OrthoDB" id="9781481at2"/>
<organism evidence="2 3">
    <name type="scientific">Nitrospina gracilis (strain 3/211)</name>
    <dbReference type="NCBI Taxonomy" id="1266370"/>
    <lineage>
        <taxon>Bacteria</taxon>
        <taxon>Pseudomonadati</taxon>
        <taxon>Nitrospinota/Tectimicrobiota group</taxon>
        <taxon>Nitrospinota</taxon>
        <taxon>Nitrospinia</taxon>
        <taxon>Nitrospinales</taxon>
        <taxon>Nitrospinaceae</taxon>
        <taxon>Nitrospina</taxon>
    </lineage>
</organism>
<name>M1ZAR8_NITG3</name>
<dbReference type="InterPro" id="IPR052906">
    <property type="entry name" value="Type_IV_Methyl-Rstrct_Enzyme"/>
</dbReference>
<dbReference type="InterPro" id="IPR011856">
    <property type="entry name" value="tRNA_endonuc-like_dom_sf"/>
</dbReference>
<dbReference type="SUPFAM" id="SSF52980">
    <property type="entry name" value="Restriction endonuclease-like"/>
    <property type="match status" value="1"/>
</dbReference>
<dbReference type="GO" id="GO:0009307">
    <property type="term" value="P:DNA restriction-modification system"/>
    <property type="evidence" value="ECO:0007669"/>
    <property type="project" value="InterPro"/>
</dbReference>
<feature type="domain" description="Restriction endonuclease type IV Mrr" evidence="1">
    <location>
        <begin position="198"/>
        <end position="309"/>
    </location>
</feature>
<keyword evidence="3" id="KW-1185">Reference proteome</keyword>
<dbReference type="InParanoid" id="M1ZAR8"/>
<dbReference type="RefSeq" id="WP_005007796.1">
    <property type="nucleotide sequence ID" value="NZ_HG422173.1"/>
</dbReference>
<evidence type="ECO:0000313" key="2">
    <source>
        <dbReference type="EMBL" id="CCQ90380.1"/>
    </source>
</evidence>
<dbReference type="PANTHER" id="PTHR30015">
    <property type="entry name" value="MRR RESTRICTION SYSTEM PROTEIN"/>
    <property type="match status" value="1"/>
</dbReference>
<dbReference type="AlphaFoldDB" id="M1ZAR8"/>
<dbReference type="Pfam" id="PF04471">
    <property type="entry name" value="Mrr_cat"/>
    <property type="match status" value="1"/>
</dbReference>
<evidence type="ECO:0000259" key="1">
    <source>
        <dbReference type="Pfam" id="PF04471"/>
    </source>
</evidence>